<dbReference type="GO" id="GO:0016787">
    <property type="term" value="F:hydrolase activity"/>
    <property type="evidence" value="ECO:0007669"/>
    <property type="project" value="UniProtKB-KW"/>
</dbReference>
<comment type="caution">
    <text evidence="3">The sequence shown here is derived from an EMBL/GenBank/DDBJ whole genome shotgun (WGS) entry which is preliminary data.</text>
</comment>
<dbReference type="PANTHER" id="PTHR43265:SF1">
    <property type="entry name" value="ESTERASE ESTD"/>
    <property type="match status" value="1"/>
</dbReference>
<protein>
    <submittedName>
        <fullName evidence="3">Alpha/beta fold hydrolase</fullName>
    </submittedName>
</protein>
<proteinExistence type="predicted"/>
<dbReference type="Proteomes" id="UP001153642">
    <property type="component" value="Unassembled WGS sequence"/>
</dbReference>
<dbReference type="PROSITE" id="PS51257">
    <property type="entry name" value="PROKAR_LIPOPROTEIN"/>
    <property type="match status" value="1"/>
</dbReference>
<accession>A0ABT6FUB3</accession>
<evidence type="ECO:0000259" key="2">
    <source>
        <dbReference type="Pfam" id="PF02129"/>
    </source>
</evidence>
<sequence length="364" mass="40762">MRQIICSALNLILLIALVGCKNPKKSGQQNFISPISENVSFENSKDRITLKGTLSLPNEPSTFPAVILISGNGRNNRDSEFGDHKPFLDISNYLTKNGIAVLRYDKRGVGQSEGNFDAANSYDFAEDVSAALDYLLTRKEIQKNNIGLIGHSEGGLIAPIVASNSSAIAFIVSLAGPSLAGDKILLNQQRALAEIRGVDQVKINRLQKVNREAFELVKQNKNDTVLKEKMIAYIQEISKNDPDKPKDMTYEKYVSAQVNSILRPWMINFLRYDPKVYIRKVKCPVLALNGSRDLQVLAKENLPKWKKVLVESGNKNVTIKELPDLNHQFQTCETGLPKEYATLNESFSPIALREMTEWIKKQVR</sequence>
<organism evidence="3 4">
    <name type="scientific">Galbibacter pacificus</name>
    <dbReference type="NCBI Taxonomy" id="2996052"/>
    <lineage>
        <taxon>Bacteria</taxon>
        <taxon>Pseudomonadati</taxon>
        <taxon>Bacteroidota</taxon>
        <taxon>Flavobacteriia</taxon>
        <taxon>Flavobacteriales</taxon>
        <taxon>Flavobacteriaceae</taxon>
        <taxon>Galbibacter</taxon>
    </lineage>
</organism>
<evidence type="ECO:0000256" key="1">
    <source>
        <dbReference type="ARBA" id="ARBA00022801"/>
    </source>
</evidence>
<evidence type="ECO:0000313" key="4">
    <source>
        <dbReference type="Proteomes" id="UP001153642"/>
    </source>
</evidence>
<dbReference type="Gene3D" id="3.40.50.1820">
    <property type="entry name" value="alpha/beta hydrolase"/>
    <property type="match status" value="1"/>
</dbReference>
<feature type="domain" description="Xaa-Pro dipeptidyl-peptidase-like" evidence="2">
    <location>
        <begin position="48"/>
        <end position="307"/>
    </location>
</feature>
<dbReference type="RefSeq" id="WP_277900557.1">
    <property type="nucleotide sequence ID" value="NZ_JAPMUA010000004.1"/>
</dbReference>
<dbReference type="PANTHER" id="PTHR43265">
    <property type="entry name" value="ESTERASE ESTD"/>
    <property type="match status" value="1"/>
</dbReference>
<reference evidence="3" key="1">
    <citation type="submission" date="2022-11" db="EMBL/GenBank/DDBJ databases">
        <title>High-quality draft genome sequence of Galbibacter sp. strain CMA-7.</title>
        <authorList>
            <person name="Wei L."/>
            <person name="Dong C."/>
            <person name="Shao Z."/>
        </authorList>
    </citation>
    <scope>NUCLEOTIDE SEQUENCE</scope>
    <source>
        <strain evidence="3">CMA-7</strain>
    </source>
</reference>
<dbReference type="EMBL" id="JAPMUA010000004">
    <property type="protein sequence ID" value="MDG3586841.1"/>
    <property type="molecule type" value="Genomic_DNA"/>
</dbReference>
<dbReference type="InterPro" id="IPR000383">
    <property type="entry name" value="Xaa-Pro-like_dom"/>
</dbReference>
<dbReference type="PROSITE" id="PS00708">
    <property type="entry name" value="PRO_ENDOPEP_SER"/>
    <property type="match status" value="1"/>
</dbReference>
<keyword evidence="1 3" id="KW-0378">Hydrolase</keyword>
<dbReference type="Pfam" id="PF02129">
    <property type="entry name" value="Peptidase_S15"/>
    <property type="match status" value="1"/>
</dbReference>
<dbReference type="InterPro" id="IPR053145">
    <property type="entry name" value="AB_hydrolase_Est10"/>
</dbReference>
<dbReference type="InterPro" id="IPR029058">
    <property type="entry name" value="AB_hydrolase_fold"/>
</dbReference>
<dbReference type="InterPro" id="IPR002471">
    <property type="entry name" value="Pept_S9_AS"/>
</dbReference>
<name>A0ABT6FUB3_9FLAO</name>
<gene>
    <name evidence="3" type="ORF">OSR52_13280</name>
</gene>
<dbReference type="SUPFAM" id="SSF53474">
    <property type="entry name" value="alpha/beta-Hydrolases"/>
    <property type="match status" value="1"/>
</dbReference>
<keyword evidence="4" id="KW-1185">Reference proteome</keyword>
<evidence type="ECO:0000313" key="3">
    <source>
        <dbReference type="EMBL" id="MDG3586841.1"/>
    </source>
</evidence>